<evidence type="ECO:0000313" key="6">
    <source>
        <dbReference type="Ensembl" id="ENSNNAP00000027421.1"/>
    </source>
</evidence>
<name>A0A8C6YE13_NAJNA</name>
<reference evidence="6" key="2">
    <citation type="submission" date="2025-09" db="UniProtKB">
        <authorList>
            <consortium name="Ensembl"/>
        </authorList>
    </citation>
    <scope>IDENTIFICATION</scope>
</reference>
<evidence type="ECO:0000259" key="5">
    <source>
        <dbReference type="PROSITE" id="PS50089"/>
    </source>
</evidence>
<accession>A0A8C6YE13</accession>
<dbReference type="GeneTree" id="ENSGT00960000189495"/>
<evidence type="ECO:0000256" key="4">
    <source>
        <dbReference type="PROSITE-ProRule" id="PRU00175"/>
    </source>
</evidence>
<keyword evidence="7" id="KW-1185">Reference proteome</keyword>
<organism evidence="6 7">
    <name type="scientific">Naja naja</name>
    <name type="common">Indian cobra</name>
    <dbReference type="NCBI Taxonomy" id="35670"/>
    <lineage>
        <taxon>Eukaryota</taxon>
        <taxon>Metazoa</taxon>
        <taxon>Chordata</taxon>
        <taxon>Craniata</taxon>
        <taxon>Vertebrata</taxon>
        <taxon>Euteleostomi</taxon>
        <taxon>Lepidosauria</taxon>
        <taxon>Squamata</taxon>
        <taxon>Bifurcata</taxon>
        <taxon>Unidentata</taxon>
        <taxon>Episquamata</taxon>
        <taxon>Toxicofera</taxon>
        <taxon>Serpentes</taxon>
        <taxon>Colubroidea</taxon>
        <taxon>Elapidae</taxon>
        <taxon>Elapinae</taxon>
        <taxon>Naja</taxon>
    </lineage>
</organism>
<keyword evidence="2 4" id="KW-0863">Zinc-finger</keyword>
<feature type="domain" description="RING-type" evidence="5">
    <location>
        <begin position="30"/>
        <end position="54"/>
    </location>
</feature>
<dbReference type="GO" id="GO:0008270">
    <property type="term" value="F:zinc ion binding"/>
    <property type="evidence" value="ECO:0007669"/>
    <property type="project" value="UniProtKB-KW"/>
</dbReference>
<dbReference type="OrthoDB" id="9049620at2759"/>
<dbReference type="Gene3D" id="3.30.40.10">
    <property type="entry name" value="Zinc/RING finger domain, C3HC4 (zinc finger)"/>
    <property type="match status" value="1"/>
</dbReference>
<evidence type="ECO:0000313" key="7">
    <source>
        <dbReference type="Proteomes" id="UP000694559"/>
    </source>
</evidence>
<dbReference type="PROSITE" id="PS50089">
    <property type="entry name" value="ZF_RING_2"/>
    <property type="match status" value="1"/>
</dbReference>
<reference evidence="6" key="1">
    <citation type="submission" date="2025-08" db="UniProtKB">
        <authorList>
            <consortium name="Ensembl"/>
        </authorList>
    </citation>
    <scope>IDENTIFICATION</scope>
</reference>
<protein>
    <recommendedName>
        <fullName evidence="5">RING-type domain-containing protein</fullName>
    </recommendedName>
</protein>
<dbReference type="AlphaFoldDB" id="A0A8C6YE13"/>
<proteinExistence type="predicted"/>
<sequence length="86" mass="9767">MDILNSEFIIGLYLFECRNIMEALVQVLSCPVCLELFTPPVLVLSCAHNFCKKCRMVPSWNQAPFWKWGSFCDLKIAAAPKNGAHF</sequence>
<keyword evidence="3" id="KW-0862">Zinc</keyword>
<evidence type="ECO:0000256" key="3">
    <source>
        <dbReference type="ARBA" id="ARBA00022833"/>
    </source>
</evidence>
<dbReference type="Proteomes" id="UP000694559">
    <property type="component" value="Unplaced"/>
</dbReference>
<evidence type="ECO:0000256" key="2">
    <source>
        <dbReference type="ARBA" id="ARBA00022771"/>
    </source>
</evidence>
<dbReference type="Ensembl" id="ENSNNAT00000028730.1">
    <property type="protein sequence ID" value="ENSNNAP00000027421.1"/>
    <property type="gene ID" value="ENSNNAG00000017751.1"/>
</dbReference>
<evidence type="ECO:0000256" key="1">
    <source>
        <dbReference type="ARBA" id="ARBA00022723"/>
    </source>
</evidence>
<dbReference type="Pfam" id="PF13445">
    <property type="entry name" value="zf-RING_UBOX"/>
    <property type="match status" value="1"/>
</dbReference>
<keyword evidence="1" id="KW-0479">Metal-binding</keyword>
<dbReference type="InterPro" id="IPR013083">
    <property type="entry name" value="Znf_RING/FYVE/PHD"/>
</dbReference>
<dbReference type="SUPFAM" id="SSF57850">
    <property type="entry name" value="RING/U-box"/>
    <property type="match status" value="1"/>
</dbReference>
<dbReference type="InterPro" id="IPR027370">
    <property type="entry name" value="Znf-RING_euk"/>
</dbReference>
<dbReference type="InterPro" id="IPR001841">
    <property type="entry name" value="Znf_RING"/>
</dbReference>